<evidence type="ECO:0000313" key="2">
    <source>
        <dbReference type="Proteomes" id="UP000051783"/>
    </source>
</evidence>
<dbReference type="AlphaFoldDB" id="A0A0R2MDK2"/>
<dbReference type="PATRIC" id="fig|942150.3.peg.2255"/>
<dbReference type="Proteomes" id="UP000051783">
    <property type="component" value="Unassembled WGS sequence"/>
</dbReference>
<proteinExistence type="predicted"/>
<name>A0A0R2MDK2_9LACO</name>
<gene>
    <name evidence="1" type="ORF">IV64_GL002158</name>
</gene>
<dbReference type="OrthoDB" id="2289077at2"/>
<reference evidence="1 2" key="1">
    <citation type="journal article" date="2015" name="Genome Announc.">
        <title>Expanding the biotechnology potential of lactobacilli through comparative genomics of 213 strains and associated genera.</title>
        <authorList>
            <person name="Sun Z."/>
            <person name="Harris H.M."/>
            <person name="McCann A."/>
            <person name="Guo C."/>
            <person name="Argimon S."/>
            <person name="Zhang W."/>
            <person name="Yang X."/>
            <person name="Jeffery I.B."/>
            <person name="Cooney J.C."/>
            <person name="Kagawa T.F."/>
            <person name="Liu W."/>
            <person name="Song Y."/>
            <person name="Salvetti E."/>
            <person name="Wrobel A."/>
            <person name="Rasinkangas P."/>
            <person name="Parkhill J."/>
            <person name="Rea M.C."/>
            <person name="O'Sullivan O."/>
            <person name="Ritari J."/>
            <person name="Douillard F.P."/>
            <person name="Paul Ross R."/>
            <person name="Yang R."/>
            <person name="Briner A.E."/>
            <person name="Felis G.E."/>
            <person name="de Vos W.M."/>
            <person name="Barrangou R."/>
            <person name="Klaenhammer T.R."/>
            <person name="Caufield P.W."/>
            <person name="Cui Y."/>
            <person name="Zhang H."/>
            <person name="O'Toole P.W."/>
        </authorList>
    </citation>
    <scope>NUCLEOTIDE SEQUENCE [LARGE SCALE GENOMIC DNA]</scope>
    <source>
        <strain evidence="1 2">LMG 26013</strain>
    </source>
</reference>
<comment type="caution">
    <text evidence="1">The sequence shown here is derived from an EMBL/GenBank/DDBJ whole genome shotgun (WGS) entry which is preliminary data.</text>
</comment>
<organism evidence="1 2">
    <name type="scientific">Lactiplantibacillus xiangfangensis</name>
    <dbReference type="NCBI Taxonomy" id="942150"/>
    <lineage>
        <taxon>Bacteria</taxon>
        <taxon>Bacillati</taxon>
        <taxon>Bacillota</taxon>
        <taxon>Bacilli</taxon>
        <taxon>Lactobacillales</taxon>
        <taxon>Lactobacillaceae</taxon>
        <taxon>Lactiplantibacillus</taxon>
    </lineage>
</organism>
<accession>A0A0R2MDK2</accession>
<dbReference type="EMBL" id="JQCL01000051">
    <property type="protein sequence ID" value="KRO11768.1"/>
    <property type="molecule type" value="Genomic_DNA"/>
</dbReference>
<dbReference type="STRING" id="942150.IV64_GL002158"/>
<sequence>MPKLVPVTVTNIATHISQRPAYMTLVINGQKYSTARKQTPFILKALSEGAAAHGRVTMTTNRVSLADEYGHVFQTLAPLASVITTVKVGLMRSKVHEIGPARRIKSRYTLMIDLVTPSATYQLLNTALNGLPALVAWAQDYHLTLVDPLNLAGHDLTQLTEPVFEAMTSGTPYFAWCQTIGAR</sequence>
<evidence type="ECO:0000313" key="1">
    <source>
        <dbReference type="EMBL" id="KRO11768.1"/>
    </source>
</evidence>
<keyword evidence="2" id="KW-1185">Reference proteome</keyword>
<protein>
    <submittedName>
        <fullName evidence="1">Uncharacterized protein</fullName>
    </submittedName>
</protein>
<dbReference type="RefSeq" id="WP_057705899.1">
    <property type="nucleotide sequence ID" value="NZ_JQCL01000051.1"/>
</dbReference>